<organism evidence="13 14">
    <name type="scientific">Tenebrio molitor</name>
    <name type="common">Yellow mealworm beetle</name>
    <dbReference type="NCBI Taxonomy" id="7067"/>
    <lineage>
        <taxon>Eukaryota</taxon>
        <taxon>Metazoa</taxon>
        <taxon>Ecdysozoa</taxon>
        <taxon>Arthropoda</taxon>
        <taxon>Hexapoda</taxon>
        <taxon>Insecta</taxon>
        <taxon>Pterygota</taxon>
        <taxon>Neoptera</taxon>
        <taxon>Endopterygota</taxon>
        <taxon>Coleoptera</taxon>
        <taxon>Polyphaga</taxon>
        <taxon>Cucujiformia</taxon>
        <taxon>Tenebrionidae</taxon>
        <taxon>Tenebrio</taxon>
    </lineage>
</organism>
<dbReference type="FunFam" id="3.30.160.60:FF:001370">
    <property type="entry name" value="Zinc finger protein"/>
    <property type="match status" value="1"/>
</dbReference>
<dbReference type="FunFam" id="3.30.160.60:FF:000100">
    <property type="entry name" value="Zinc finger 45-like"/>
    <property type="match status" value="1"/>
</dbReference>
<sequence length="740" mass="85013">MVHLSTPVCEENSDLKKQAVHTMLEFVTSYKVVLDDAKLPSKVCQMCLSLLKISYEFQVQFKNSQRLLENVKEASAKKIVDLKHKFCEESAYAKSQDKQLKALSAAPVELIYGENKFDLGDVVVIEEEKEEDFSFEGFLKNLGKEISAEFVKEANVTKSPPVQASVEQTLKKFDVERLKVKTYPEESKIVIEEVNLKMGGFNPTSKVIRTLFECDKCKKVFLTRNDLESHTALIHEPPSRYICEKCGHIAQTSSSLYHHMQKHKSKQHECDKCDKKFVTSSRLKNHLQVHKNERLFLCNVCGKNFNYAIALSYHLRLHTGEKKYICNYCGLRYRMANTLKRHLRTHTRDKPYHCSYCDKKFSSQGEKVAHERLHTGVRPYHCEYCGKKFAKSSNLQYHYLSHPGPHECHICRKTFIEVKFLKLHQWLDQINSVNNWYQTKSPVIWKEVSRMGGKAHLIGGLGEFWEYCYDYYGFQSRMSKEDLAKIMADNLLIASYAVELQCKNISIIGATSYLMLEMVIYEIESCFGTGDGKNIEIKLYDQCLDDADEEDYLLDVVDKLRDMIKCVPQSITVVTTLEEAIDQCDLMIIIENFSRNSGENVDLWLERCKNAMVLIAEDINVYSKRSLRVILNHPGPVCFNASVLMEYCTTIRLANIVAVTTDEGISVISMMAEKIGIMSHVTVAAAAIKTEVYRPYKRALKIKETSKLPKGVVQQEIRFLGSLLKTEDSLYAEIERRRVG</sequence>
<dbReference type="EMBL" id="JABDTM020026973">
    <property type="protein sequence ID" value="KAH0811201.1"/>
    <property type="molecule type" value="Genomic_DNA"/>
</dbReference>
<protein>
    <recommendedName>
        <fullName evidence="12">C2H2-type domain-containing protein</fullName>
    </recommendedName>
</protein>
<dbReference type="Gene3D" id="3.40.50.720">
    <property type="entry name" value="NAD(P)-binding Rossmann-like Domain"/>
    <property type="match status" value="1"/>
</dbReference>
<evidence type="ECO:0000256" key="5">
    <source>
        <dbReference type="ARBA" id="ARBA00022771"/>
    </source>
</evidence>
<dbReference type="GO" id="GO:0005667">
    <property type="term" value="C:transcription regulator complex"/>
    <property type="evidence" value="ECO:0007669"/>
    <property type="project" value="TreeGrafter"/>
</dbReference>
<dbReference type="SUPFAM" id="SSF57667">
    <property type="entry name" value="beta-beta-alpha zinc fingers"/>
    <property type="match status" value="4"/>
</dbReference>
<comment type="subcellular location">
    <subcellularLocation>
        <location evidence="1">Nucleus</location>
    </subcellularLocation>
</comment>
<comment type="caution">
    <text evidence="13">The sequence shown here is derived from an EMBL/GenBank/DDBJ whole genome shotgun (WGS) entry which is preliminary data.</text>
</comment>
<dbReference type="Proteomes" id="UP000719412">
    <property type="component" value="Unassembled WGS sequence"/>
</dbReference>
<evidence type="ECO:0000313" key="13">
    <source>
        <dbReference type="EMBL" id="KAH0811201.1"/>
    </source>
</evidence>
<feature type="domain" description="C2H2-type" evidence="12">
    <location>
        <begin position="212"/>
        <end position="240"/>
    </location>
</feature>
<evidence type="ECO:0000256" key="4">
    <source>
        <dbReference type="ARBA" id="ARBA00022737"/>
    </source>
</evidence>
<evidence type="ECO:0000256" key="9">
    <source>
        <dbReference type="ARBA" id="ARBA00023163"/>
    </source>
</evidence>
<dbReference type="PROSITE" id="PS50157">
    <property type="entry name" value="ZINC_FINGER_C2H2_2"/>
    <property type="match status" value="7"/>
</dbReference>
<proteinExistence type="inferred from homology"/>
<feature type="domain" description="C2H2-type" evidence="12">
    <location>
        <begin position="296"/>
        <end position="323"/>
    </location>
</feature>
<dbReference type="Gene3D" id="3.30.160.60">
    <property type="entry name" value="Classic Zinc Finger"/>
    <property type="match status" value="6"/>
</dbReference>
<evidence type="ECO:0000259" key="12">
    <source>
        <dbReference type="PROSITE" id="PS50157"/>
    </source>
</evidence>
<feature type="domain" description="C2H2-type" evidence="12">
    <location>
        <begin position="352"/>
        <end position="379"/>
    </location>
</feature>
<evidence type="ECO:0000256" key="3">
    <source>
        <dbReference type="ARBA" id="ARBA00022723"/>
    </source>
</evidence>
<keyword evidence="9" id="KW-0804">Transcription</keyword>
<keyword evidence="5 11" id="KW-0863">Zinc-finger</keyword>
<dbReference type="InterPro" id="IPR036236">
    <property type="entry name" value="Znf_C2H2_sf"/>
</dbReference>
<keyword evidence="4" id="KW-0677">Repeat</keyword>
<dbReference type="Pfam" id="PF00096">
    <property type="entry name" value="zf-C2H2"/>
    <property type="match status" value="4"/>
</dbReference>
<evidence type="ECO:0000256" key="2">
    <source>
        <dbReference type="ARBA" id="ARBA00006991"/>
    </source>
</evidence>
<accession>A0A8J6HBC2</accession>
<feature type="domain" description="C2H2-type" evidence="12">
    <location>
        <begin position="241"/>
        <end position="268"/>
    </location>
</feature>
<dbReference type="FunFam" id="3.30.160.60:FF:001397">
    <property type="entry name" value="Datilografo, isoform A"/>
    <property type="match status" value="1"/>
</dbReference>
<dbReference type="SMART" id="SM00355">
    <property type="entry name" value="ZnF_C2H2"/>
    <property type="match status" value="7"/>
</dbReference>
<evidence type="ECO:0000256" key="6">
    <source>
        <dbReference type="ARBA" id="ARBA00022833"/>
    </source>
</evidence>
<dbReference type="GO" id="GO:0000978">
    <property type="term" value="F:RNA polymerase II cis-regulatory region sequence-specific DNA binding"/>
    <property type="evidence" value="ECO:0007669"/>
    <property type="project" value="TreeGrafter"/>
</dbReference>
<dbReference type="GO" id="GO:0008270">
    <property type="term" value="F:zinc ion binding"/>
    <property type="evidence" value="ECO:0007669"/>
    <property type="project" value="UniProtKB-KW"/>
</dbReference>
<evidence type="ECO:0000256" key="1">
    <source>
        <dbReference type="ARBA" id="ARBA00004123"/>
    </source>
</evidence>
<dbReference type="InterPro" id="IPR013087">
    <property type="entry name" value="Znf_C2H2_type"/>
</dbReference>
<keyword evidence="3" id="KW-0479">Metal-binding</keyword>
<feature type="domain" description="C2H2-type" evidence="12">
    <location>
        <begin position="380"/>
        <end position="407"/>
    </location>
</feature>
<keyword evidence="6" id="KW-0862">Zinc</keyword>
<gene>
    <name evidence="13" type="ORF">GEV33_011588</name>
</gene>
<dbReference type="AlphaFoldDB" id="A0A8J6HBC2"/>
<dbReference type="FunFam" id="3.30.160.60:FF:000110">
    <property type="entry name" value="Zinc finger protein-like"/>
    <property type="match status" value="1"/>
</dbReference>
<evidence type="ECO:0000256" key="11">
    <source>
        <dbReference type="PROSITE-ProRule" id="PRU00042"/>
    </source>
</evidence>
<reference evidence="13" key="2">
    <citation type="submission" date="2021-08" db="EMBL/GenBank/DDBJ databases">
        <authorList>
            <person name="Eriksson T."/>
        </authorList>
    </citation>
    <scope>NUCLEOTIDE SEQUENCE</scope>
    <source>
        <strain evidence="13">Stoneville</strain>
        <tissue evidence="13">Whole head</tissue>
    </source>
</reference>
<evidence type="ECO:0000256" key="7">
    <source>
        <dbReference type="ARBA" id="ARBA00023015"/>
    </source>
</evidence>
<name>A0A8J6HBC2_TENMO</name>
<keyword evidence="14" id="KW-1185">Reference proteome</keyword>
<dbReference type="GO" id="GO:0000785">
    <property type="term" value="C:chromatin"/>
    <property type="evidence" value="ECO:0007669"/>
    <property type="project" value="TreeGrafter"/>
</dbReference>
<keyword evidence="8" id="KW-0238">DNA-binding</keyword>
<dbReference type="GO" id="GO:0031519">
    <property type="term" value="C:PcG protein complex"/>
    <property type="evidence" value="ECO:0007669"/>
    <property type="project" value="TreeGrafter"/>
</dbReference>
<feature type="domain" description="C2H2-type" evidence="12">
    <location>
        <begin position="268"/>
        <end position="295"/>
    </location>
</feature>
<evidence type="ECO:0000313" key="14">
    <source>
        <dbReference type="Proteomes" id="UP000719412"/>
    </source>
</evidence>
<keyword evidence="10" id="KW-0539">Nucleus</keyword>
<comment type="similarity">
    <text evidence="2">Belongs to the krueppel C2H2-type zinc-finger protein family.</text>
</comment>
<dbReference type="PANTHER" id="PTHR14003:SF23">
    <property type="entry name" value="ZINC FINGER PROTEIN 143"/>
    <property type="match status" value="1"/>
</dbReference>
<evidence type="ECO:0000256" key="10">
    <source>
        <dbReference type="ARBA" id="ARBA00023242"/>
    </source>
</evidence>
<dbReference type="PROSITE" id="PS00028">
    <property type="entry name" value="ZINC_FINGER_C2H2_1"/>
    <property type="match status" value="6"/>
</dbReference>
<dbReference type="GO" id="GO:0000981">
    <property type="term" value="F:DNA-binding transcription factor activity, RNA polymerase II-specific"/>
    <property type="evidence" value="ECO:0007669"/>
    <property type="project" value="TreeGrafter"/>
</dbReference>
<reference evidence="13" key="1">
    <citation type="journal article" date="2020" name="J Insects Food Feed">
        <title>The yellow mealworm (Tenebrio molitor) genome: a resource for the emerging insects as food and feed industry.</title>
        <authorList>
            <person name="Eriksson T."/>
            <person name="Andere A."/>
            <person name="Kelstrup H."/>
            <person name="Emery V."/>
            <person name="Picard C."/>
        </authorList>
    </citation>
    <scope>NUCLEOTIDE SEQUENCE</scope>
    <source>
        <strain evidence="13">Stoneville</strain>
        <tissue evidence="13">Whole head</tissue>
    </source>
</reference>
<evidence type="ECO:0000256" key="8">
    <source>
        <dbReference type="ARBA" id="ARBA00023125"/>
    </source>
</evidence>
<keyword evidence="7" id="KW-0805">Transcription regulation</keyword>
<feature type="domain" description="C2H2-type" evidence="12">
    <location>
        <begin position="324"/>
        <end position="351"/>
    </location>
</feature>
<dbReference type="PANTHER" id="PTHR14003">
    <property type="entry name" value="TRANSCRIPTIONAL REPRESSOR PROTEIN YY"/>
    <property type="match status" value="1"/>
</dbReference>